<organism evidence="1 2">
    <name type="scientific">Zalaria obscura</name>
    <dbReference type="NCBI Taxonomy" id="2024903"/>
    <lineage>
        <taxon>Eukaryota</taxon>
        <taxon>Fungi</taxon>
        <taxon>Dikarya</taxon>
        <taxon>Ascomycota</taxon>
        <taxon>Pezizomycotina</taxon>
        <taxon>Dothideomycetes</taxon>
        <taxon>Dothideomycetidae</taxon>
        <taxon>Dothideales</taxon>
        <taxon>Zalariaceae</taxon>
        <taxon>Zalaria</taxon>
    </lineage>
</organism>
<protein>
    <submittedName>
        <fullName evidence="1">Uncharacterized protein</fullName>
    </submittedName>
</protein>
<dbReference type="EMBL" id="JAMKPW020000004">
    <property type="protein sequence ID" value="KAK8219161.1"/>
    <property type="molecule type" value="Genomic_DNA"/>
</dbReference>
<evidence type="ECO:0000313" key="1">
    <source>
        <dbReference type="EMBL" id="KAK8219161.1"/>
    </source>
</evidence>
<name>A0ACC3SLR9_9PEZI</name>
<accession>A0ACC3SLR9</accession>
<sequence length="190" mass="20804">MDQYPQYSAASSSDVRLGRGPEVTQYQSSYAVSAPDEQLWPFGAPSILPPPALSIHAQGHGMAGPSVRPGLNHLHTWSGAQMPSINEHEPSIIGTAGPTYTAVPASRTPSTSQSGTWYDPFITTPVQPIHERKKDFICQLCKAGFPRNDSLKRHEEHGCLHRKVSKNERTQVPFESRLRSPGAASSSRNY</sequence>
<gene>
    <name evidence="1" type="ORF">M8818_000892</name>
</gene>
<evidence type="ECO:0000313" key="2">
    <source>
        <dbReference type="Proteomes" id="UP001320706"/>
    </source>
</evidence>
<comment type="caution">
    <text evidence="1">The sequence shown here is derived from an EMBL/GenBank/DDBJ whole genome shotgun (WGS) entry which is preliminary data.</text>
</comment>
<keyword evidence="2" id="KW-1185">Reference proteome</keyword>
<dbReference type="Proteomes" id="UP001320706">
    <property type="component" value="Unassembled WGS sequence"/>
</dbReference>
<reference evidence="1" key="1">
    <citation type="submission" date="2024-02" db="EMBL/GenBank/DDBJ databases">
        <title>Metagenome Assembled Genome of Zalaria obscura JY119.</title>
        <authorList>
            <person name="Vighnesh L."/>
            <person name="Jagadeeshwari U."/>
            <person name="Venkata Ramana C."/>
            <person name="Sasikala C."/>
        </authorList>
    </citation>
    <scope>NUCLEOTIDE SEQUENCE</scope>
    <source>
        <strain evidence="1">JY119</strain>
    </source>
</reference>
<proteinExistence type="predicted"/>